<evidence type="ECO:0000256" key="5">
    <source>
        <dbReference type="ARBA" id="ARBA00022701"/>
    </source>
</evidence>
<keyword evidence="5" id="KW-0493">Microtubule</keyword>
<dbReference type="InterPro" id="IPR000217">
    <property type="entry name" value="Tubulin"/>
</dbReference>
<evidence type="ECO:0000256" key="8">
    <source>
        <dbReference type="ARBA" id="ARBA00023134"/>
    </source>
</evidence>
<dbReference type="EMBL" id="UZAE01001464">
    <property type="protein sequence ID" value="VDN98650.1"/>
    <property type="molecule type" value="Genomic_DNA"/>
</dbReference>
<dbReference type="GO" id="GO:0005525">
    <property type="term" value="F:GTP binding"/>
    <property type="evidence" value="ECO:0007669"/>
    <property type="project" value="UniProtKB-KW"/>
</dbReference>
<dbReference type="InterPro" id="IPR037103">
    <property type="entry name" value="Tubulin/FtsZ-like_C"/>
</dbReference>
<evidence type="ECO:0000256" key="9">
    <source>
        <dbReference type="ARBA" id="ARBA00023212"/>
    </source>
</evidence>
<evidence type="ECO:0000259" key="13">
    <source>
        <dbReference type="SMART" id="SM00865"/>
    </source>
</evidence>
<dbReference type="WBParaSite" id="HNAJ_0000279201-mRNA-1">
    <property type="protein sequence ID" value="HNAJ_0000279201-mRNA-1"/>
    <property type="gene ID" value="HNAJ_0000279201"/>
</dbReference>
<dbReference type="InterPro" id="IPR003008">
    <property type="entry name" value="Tubulin_FtsZ_GTPase"/>
</dbReference>
<dbReference type="FunFam" id="3.30.1330.20:FF:000001">
    <property type="entry name" value="Tubulin alpha chain"/>
    <property type="match status" value="1"/>
</dbReference>
<keyword evidence="4" id="KW-0963">Cytoplasm</keyword>
<dbReference type="STRING" id="102285.A0A0R3T6V4"/>
<evidence type="ECO:0000256" key="7">
    <source>
        <dbReference type="ARBA" id="ARBA00022801"/>
    </source>
</evidence>
<dbReference type="OrthoDB" id="10304491at2759"/>
<dbReference type="FunFam" id="1.10.287.600:FF:000005">
    <property type="entry name" value="Tubulin alpha chain"/>
    <property type="match status" value="1"/>
</dbReference>
<accession>A0A0R3T6V4</accession>
<dbReference type="SMART" id="SM00865">
    <property type="entry name" value="Tubulin_C"/>
    <property type="match status" value="1"/>
</dbReference>
<keyword evidence="11" id="KW-0812">Transmembrane</keyword>
<evidence type="ECO:0000256" key="11">
    <source>
        <dbReference type="SAM" id="Phobius"/>
    </source>
</evidence>
<reference evidence="14 15" key="2">
    <citation type="submission" date="2018-11" db="EMBL/GenBank/DDBJ databases">
        <authorList>
            <consortium name="Pathogen Informatics"/>
        </authorList>
    </citation>
    <scope>NUCLEOTIDE SEQUENCE [LARGE SCALE GENOMIC DNA]</scope>
</reference>
<comment type="similarity">
    <text evidence="3">Belongs to the tubulin family.</text>
</comment>
<evidence type="ECO:0000256" key="10">
    <source>
        <dbReference type="ARBA" id="ARBA00049117"/>
    </source>
</evidence>
<dbReference type="Gene3D" id="3.30.1330.20">
    <property type="entry name" value="Tubulin/FtsZ, C-terminal domain"/>
    <property type="match status" value="1"/>
</dbReference>
<dbReference type="PANTHER" id="PTHR11588">
    <property type="entry name" value="TUBULIN"/>
    <property type="match status" value="1"/>
</dbReference>
<gene>
    <name evidence="14" type="ORF">HNAJ_LOCUS2791</name>
</gene>
<feature type="transmembrane region" description="Helical" evidence="11">
    <location>
        <begin position="170"/>
        <end position="189"/>
    </location>
</feature>
<dbReference type="SUPFAM" id="SSF52490">
    <property type="entry name" value="Tubulin nucleotide-binding domain-like"/>
    <property type="match status" value="1"/>
</dbReference>
<dbReference type="CDD" id="cd02186">
    <property type="entry name" value="alpha_tubulin"/>
    <property type="match status" value="1"/>
</dbReference>
<evidence type="ECO:0000256" key="6">
    <source>
        <dbReference type="ARBA" id="ARBA00022741"/>
    </source>
</evidence>
<dbReference type="PRINTS" id="PR01162">
    <property type="entry name" value="ALPHATUBULIN"/>
</dbReference>
<dbReference type="Proteomes" id="UP000278807">
    <property type="component" value="Unassembled WGS sequence"/>
</dbReference>
<keyword evidence="15" id="KW-1185">Reference proteome</keyword>
<feature type="domain" description="Tubulin/FtsZ 2-layer sandwich" evidence="13">
    <location>
        <begin position="512"/>
        <end position="657"/>
    </location>
</feature>
<organism evidence="16">
    <name type="scientific">Rodentolepis nana</name>
    <name type="common">Dwarf tapeworm</name>
    <name type="synonym">Hymenolepis nana</name>
    <dbReference type="NCBI Taxonomy" id="102285"/>
    <lineage>
        <taxon>Eukaryota</taxon>
        <taxon>Metazoa</taxon>
        <taxon>Spiralia</taxon>
        <taxon>Lophotrochozoa</taxon>
        <taxon>Platyhelminthes</taxon>
        <taxon>Cestoda</taxon>
        <taxon>Eucestoda</taxon>
        <taxon>Cyclophyllidea</taxon>
        <taxon>Hymenolepididae</taxon>
        <taxon>Rodentolepis</taxon>
    </lineage>
</organism>
<dbReference type="AlphaFoldDB" id="A0A0R3T6V4"/>
<dbReference type="GO" id="GO:0007017">
    <property type="term" value="P:microtubule-based process"/>
    <property type="evidence" value="ECO:0007669"/>
    <property type="project" value="InterPro"/>
</dbReference>
<dbReference type="InterPro" id="IPR018316">
    <property type="entry name" value="Tubulin/FtsZ_2-layer-sand-dom"/>
</dbReference>
<dbReference type="PRINTS" id="PR01161">
    <property type="entry name" value="TUBULIN"/>
</dbReference>
<protein>
    <submittedName>
        <fullName evidence="16">Tubulin domain-containing protein</fullName>
    </submittedName>
</protein>
<keyword evidence="6" id="KW-0547">Nucleotide-binding</keyword>
<sequence>MNDLKLIDPNMLSMRRSLFKNSKHLVIIASSYHRLGATLSSNINSSIDKFSSIYDRISGRDAVTNARNDLQQAEQDFVSKQLTRRTLQQSLFDVQKKRSDLNKKVKVTSITDDSYLQLITMELELAREEARVAMEYRESDLLEKAAYDNFTSLMRNLHAEERNYDQRMRIWTLIGSVVVAIVTIFVNWLRYHTPQTADIRDSLLTIKGVTSTQEEIRLQLCKLIEHLRKQQVDTSQVLERVAKMESTQKEVLSVLKNLGAASQNLRECISIHIGQGGCQIGNACWELYCLEHGIQPDGQMPSDKCIGGGDDSFETFFSETGAGKHVPRAIFVDLEPTVVDEVRTGTYRQLFHPDQLITGKEDAANNYARGHYTVGKEMVDLVLDRTRKLADQCTGLQGFLVFHSYGGGTGSGFTSLLMERLSVDYGKKSKLEYSIYPAPQISTAVVEPYNSILCTHSTIEHSDCSFTFDNEACYDICRRNLDIERPTYTNLNRIIAQVCSSLTSSLRFDGALNVDMTEFQTNLVPYPRIHFPLVTYAPTVSAEKAYHEQLTVPELTNACFEPANQMVKCDPRHGKYMACCLLYRGDVAPKEINASIASIKSKRTIQFVDWCPTGFKVGINYQPPTVVPGGDLAKVQRALCMIANTTAIAEAWARLDHKFDLMYAKRSFVHWYVGEGMEEGEFAEAREDLAALEKDYEEVGHDSIEGEGEEEEEY</sequence>
<proteinExistence type="inferred from homology"/>
<name>A0A0R3T6V4_RODNA</name>
<keyword evidence="11" id="KW-1133">Transmembrane helix</keyword>
<dbReference type="Gene3D" id="3.40.50.1440">
    <property type="entry name" value="Tubulin/FtsZ, GTPase domain"/>
    <property type="match status" value="1"/>
</dbReference>
<evidence type="ECO:0000313" key="14">
    <source>
        <dbReference type="EMBL" id="VDN98650.1"/>
    </source>
</evidence>
<evidence type="ECO:0000259" key="12">
    <source>
        <dbReference type="SMART" id="SM00864"/>
    </source>
</evidence>
<evidence type="ECO:0000313" key="15">
    <source>
        <dbReference type="Proteomes" id="UP000278807"/>
    </source>
</evidence>
<evidence type="ECO:0000256" key="1">
    <source>
        <dbReference type="ARBA" id="ARBA00001946"/>
    </source>
</evidence>
<evidence type="ECO:0000256" key="4">
    <source>
        <dbReference type="ARBA" id="ARBA00022490"/>
    </source>
</evidence>
<dbReference type="InterPro" id="IPR036525">
    <property type="entry name" value="Tubulin/FtsZ_GTPase_sf"/>
</dbReference>
<comment type="subcellular location">
    <subcellularLocation>
        <location evidence="2">Cytoplasm</location>
        <location evidence="2">Cytoskeleton</location>
    </subcellularLocation>
</comment>
<dbReference type="InterPro" id="IPR002452">
    <property type="entry name" value="Alpha_tubulin"/>
</dbReference>
<dbReference type="InterPro" id="IPR017975">
    <property type="entry name" value="Tubulin_CS"/>
</dbReference>
<evidence type="ECO:0000256" key="2">
    <source>
        <dbReference type="ARBA" id="ARBA00004245"/>
    </source>
</evidence>
<dbReference type="InterPro" id="IPR023123">
    <property type="entry name" value="Tubulin_C"/>
</dbReference>
<evidence type="ECO:0000313" key="16">
    <source>
        <dbReference type="WBParaSite" id="HNAJ_0000279201-mRNA-1"/>
    </source>
</evidence>
<dbReference type="Gene3D" id="1.10.287.600">
    <property type="entry name" value="Helix hairpin bin"/>
    <property type="match status" value="1"/>
</dbReference>
<dbReference type="Pfam" id="PF03953">
    <property type="entry name" value="Tubulin_C"/>
    <property type="match status" value="1"/>
</dbReference>
<evidence type="ECO:0000256" key="3">
    <source>
        <dbReference type="ARBA" id="ARBA00009636"/>
    </source>
</evidence>
<feature type="domain" description="Tubulin/FtsZ GTPase" evidence="12">
    <location>
        <begin position="313"/>
        <end position="510"/>
    </location>
</feature>
<keyword evidence="9" id="KW-0206">Cytoskeleton</keyword>
<dbReference type="InterPro" id="IPR008280">
    <property type="entry name" value="Tub_FtsZ_C"/>
</dbReference>
<dbReference type="Pfam" id="PF00091">
    <property type="entry name" value="Tubulin"/>
    <property type="match status" value="1"/>
</dbReference>
<dbReference type="SMART" id="SM00864">
    <property type="entry name" value="Tubulin"/>
    <property type="match status" value="1"/>
</dbReference>
<keyword evidence="11" id="KW-0472">Membrane</keyword>
<comment type="catalytic activity">
    <reaction evidence="10">
        <text>GTP + H2O = GDP + phosphate + H(+)</text>
        <dbReference type="Rhea" id="RHEA:19669"/>
        <dbReference type="ChEBI" id="CHEBI:15377"/>
        <dbReference type="ChEBI" id="CHEBI:15378"/>
        <dbReference type="ChEBI" id="CHEBI:37565"/>
        <dbReference type="ChEBI" id="CHEBI:43474"/>
        <dbReference type="ChEBI" id="CHEBI:58189"/>
    </reaction>
    <physiologicalReaction direction="left-to-right" evidence="10">
        <dbReference type="Rhea" id="RHEA:19670"/>
    </physiologicalReaction>
</comment>
<dbReference type="PROSITE" id="PS00227">
    <property type="entry name" value="TUBULIN"/>
    <property type="match status" value="1"/>
</dbReference>
<dbReference type="SUPFAM" id="SSF55307">
    <property type="entry name" value="Tubulin C-terminal domain-like"/>
    <property type="match status" value="1"/>
</dbReference>
<dbReference type="GO" id="GO:0005200">
    <property type="term" value="F:structural constituent of cytoskeleton"/>
    <property type="evidence" value="ECO:0007669"/>
    <property type="project" value="InterPro"/>
</dbReference>
<keyword evidence="8" id="KW-0342">GTP-binding</keyword>
<keyword evidence="7" id="KW-0378">Hydrolase</keyword>
<reference evidence="16" key="1">
    <citation type="submission" date="2017-02" db="UniProtKB">
        <authorList>
            <consortium name="WormBaseParasite"/>
        </authorList>
    </citation>
    <scope>IDENTIFICATION</scope>
</reference>
<dbReference type="GO" id="GO:0016787">
    <property type="term" value="F:hydrolase activity"/>
    <property type="evidence" value="ECO:0007669"/>
    <property type="project" value="UniProtKB-KW"/>
</dbReference>
<dbReference type="FunFam" id="3.40.50.1440:FF:000002">
    <property type="entry name" value="Tubulin alpha chain"/>
    <property type="match status" value="1"/>
</dbReference>
<dbReference type="GO" id="GO:0005874">
    <property type="term" value="C:microtubule"/>
    <property type="evidence" value="ECO:0007669"/>
    <property type="project" value="UniProtKB-KW"/>
</dbReference>
<comment type="cofactor">
    <cofactor evidence="1">
        <name>Mg(2+)</name>
        <dbReference type="ChEBI" id="CHEBI:18420"/>
    </cofactor>
</comment>